<dbReference type="PANTHER" id="PTHR23537:SF1">
    <property type="entry name" value="SUGAR TRANSPORTER"/>
    <property type="match status" value="1"/>
</dbReference>
<feature type="transmembrane region" description="Helical" evidence="5">
    <location>
        <begin position="85"/>
        <end position="104"/>
    </location>
</feature>
<dbReference type="Pfam" id="PF06779">
    <property type="entry name" value="MFS_4"/>
    <property type="match status" value="1"/>
</dbReference>
<dbReference type="EMBL" id="JXUW01000026">
    <property type="protein sequence ID" value="KJE75890.1"/>
    <property type="molecule type" value="Genomic_DNA"/>
</dbReference>
<feature type="transmembrane region" description="Helical" evidence="5">
    <location>
        <begin position="143"/>
        <end position="168"/>
    </location>
</feature>
<evidence type="ECO:0000256" key="3">
    <source>
        <dbReference type="ARBA" id="ARBA00022989"/>
    </source>
</evidence>
<keyword evidence="8" id="KW-1185">Reference proteome</keyword>
<feature type="transmembrane region" description="Helical" evidence="5">
    <location>
        <begin position="256"/>
        <end position="275"/>
    </location>
</feature>
<dbReference type="AlphaFoldDB" id="A0A0D8FRJ2"/>
<evidence type="ECO:0000313" key="8">
    <source>
        <dbReference type="Proteomes" id="UP000032336"/>
    </source>
</evidence>
<dbReference type="Gene3D" id="1.20.1250.20">
    <property type="entry name" value="MFS general substrate transporter like domains"/>
    <property type="match status" value="1"/>
</dbReference>
<evidence type="ECO:0000256" key="1">
    <source>
        <dbReference type="ARBA" id="ARBA00004651"/>
    </source>
</evidence>
<accession>A0A0D8FRJ2</accession>
<feature type="transmembrane region" description="Helical" evidence="5">
    <location>
        <begin position="180"/>
        <end position="199"/>
    </location>
</feature>
<evidence type="ECO:0000256" key="4">
    <source>
        <dbReference type="ARBA" id="ARBA00023136"/>
    </source>
</evidence>
<feature type="transmembrane region" description="Helical" evidence="5">
    <location>
        <begin position="287"/>
        <end position="308"/>
    </location>
</feature>
<keyword evidence="3 5" id="KW-1133">Transmembrane helix</keyword>
<keyword evidence="4 5" id="KW-0472">Membrane</keyword>
<gene>
    <name evidence="7" type="ORF">FEAC_23700</name>
</gene>
<dbReference type="STRING" id="1121877.FEAC_23700"/>
<proteinExistence type="predicted"/>
<feature type="transmembrane region" description="Helical" evidence="5">
    <location>
        <begin position="220"/>
        <end position="244"/>
    </location>
</feature>
<evidence type="ECO:0000313" key="7">
    <source>
        <dbReference type="EMBL" id="KJE75890.1"/>
    </source>
</evidence>
<dbReference type="GO" id="GO:0005886">
    <property type="term" value="C:plasma membrane"/>
    <property type="evidence" value="ECO:0007669"/>
    <property type="project" value="UniProtKB-SubCell"/>
</dbReference>
<comment type="subcellular location">
    <subcellularLocation>
        <location evidence="1">Cell membrane</location>
        <topology evidence="1">Multi-pass membrane protein</topology>
    </subcellularLocation>
</comment>
<protein>
    <submittedName>
        <fullName evidence="7">Major facilitator superfamily protein</fullName>
    </submittedName>
</protein>
<dbReference type="Proteomes" id="UP000032336">
    <property type="component" value="Unassembled WGS sequence"/>
</dbReference>
<feature type="transmembrane region" description="Helical" evidence="5">
    <location>
        <begin position="342"/>
        <end position="366"/>
    </location>
</feature>
<comment type="caution">
    <text evidence="7">The sequence shown here is derived from an EMBL/GenBank/DDBJ whole genome shotgun (WGS) entry which is preliminary data.</text>
</comment>
<dbReference type="RefSeq" id="WP_035390706.1">
    <property type="nucleotide sequence ID" value="NZ_JQKF01000029.1"/>
</dbReference>
<evidence type="ECO:0000256" key="5">
    <source>
        <dbReference type="SAM" id="Phobius"/>
    </source>
</evidence>
<organism evidence="7 8">
    <name type="scientific">Ferrimicrobium acidiphilum DSM 19497</name>
    <dbReference type="NCBI Taxonomy" id="1121877"/>
    <lineage>
        <taxon>Bacteria</taxon>
        <taxon>Bacillati</taxon>
        <taxon>Actinomycetota</taxon>
        <taxon>Acidimicrobiia</taxon>
        <taxon>Acidimicrobiales</taxon>
        <taxon>Acidimicrobiaceae</taxon>
        <taxon>Ferrimicrobium</taxon>
    </lineage>
</organism>
<reference evidence="7 8" key="1">
    <citation type="submission" date="2015-01" db="EMBL/GenBank/DDBJ databases">
        <title>Draft genome of the acidophilic iron oxidizer Ferrimicrobium acidiphilum strain T23.</title>
        <authorList>
            <person name="Poehlein A."/>
            <person name="Eisen S."/>
            <person name="Schloemann M."/>
            <person name="Johnson B.D."/>
            <person name="Daniel R."/>
            <person name="Muehling M."/>
        </authorList>
    </citation>
    <scope>NUCLEOTIDE SEQUENCE [LARGE SCALE GENOMIC DNA]</scope>
    <source>
        <strain evidence="7 8">T23</strain>
    </source>
</reference>
<dbReference type="InterPro" id="IPR010645">
    <property type="entry name" value="MFS_4"/>
</dbReference>
<evidence type="ECO:0000259" key="6">
    <source>
        <dbReference type="PROSITE" id="PS50850"/>
    </source>
</evidence>
<feature type="transmembrane region" description="Helical" evidence="5">
    <location>
        <begin position="314"/>
        <end position="335"/>
    </location>
</feature>
<dbReference type="PROSITE" id="PS50850">
    <property type="entry name" value="MFS"/>
    <property type="match status" value="1"/>
</dbReference>
<feature type="domain" description="Major facilitator superfamily (MFS) profile" evidence="6">
    <location>
        <begin position="15"/>
        <end position="396"/>
    </location>
</feature>
<dbReference type="GO" id="GO:0022857">
    <property type="term" value="F:transmembrane transporter activity"/>
    <property type="evidence" value="ECO:0007669"/>
    <property type="project" value="InterPro"/>
</dbReference>
<evidence type="ECO:0000256" key="2">
    <source>
        <dbReference type="ARBA" id="ARBA00022692"/>
    </source>
</evidence>
<feature type="transmembrane region" description="Helical" evidence="5">
    <location>
        <begin position="372"/>
        <end position="392"/>
    </location>
</feature>
<dbReference type="PANTHER" id="PTHR23537">
    <property type="match status" value="1"/>
</dbReference>
<feature type="transmembrane region" description="Helical" evidence="5">
    <location>
        <begin position="110"/>
        <end position="131"/>
    </location>
</feature>
<name>A0A0D8FRJ2_9ACTN</name>
<dbReference type="eggNOG" id="COG2814">
    <property type="taxonomic scope" value="Bacteria"/>
</dbReference>
<sequence>MERPKAGLRRIEIRVVLTAFGLSLAAATSLGFARFAYSLLLPTMRLALHWSYFAAGAMNTVNALGYLTGAIFVTRITDRFGNRRSFVLAGGGIVASLALTPASPHLVPLLTLRLVSGFCGAVIFVVGSSLAQQATVGLTRTGAAAILGIYFGGAGLGTAISGAIIPSIHGSPATLWRLDWGVLAVITLVAMVGATYASLQVTDPPVRSSGERHLGHYKALLPALIAYGLFGFGYLAFLTFQVALMGHLGLASSRVVISYLIFGVVAVVSGFVWYRPLAGRHPGRVTALIYFSGALGAALFLVSTTLLVESVAAVLFGLALMSCSTAFGVVTRAVLPPSLQTGAMGVATVAIALGQSLGPLVAGQIADSHLGLTWAVGAGAAVIGLAAIVSLFQRTAAA</sequence>
<dbReference type="GeneID" id="78373416"/>
<keyword evidence="2 5" id="KW-0812">Transmembrane</keyword>
<dbReference type="SUPFAM" id="SSF103473">
    <property type="entry name" value="MFS general substrate transporter"/>
    <property type="match status" value="1"/>
</dbReference>
<feature type="transmembrane region" description="Helical" evidence="5">
    <location>
        <begin position="12"/>
        <end position="37"/>
    </location>
</feature>
<dbReference type="InterPro" id="IPR020846">
    <property type="entry name" value="MFS_dom"/>
</dbReference>
<feature type="transmembrane region" description="Helical" evidence="5">
    <location>
        <begin position="49"/>
        <end position="73"/>
    </location>
</feature>
<dbReference type="InterPro" id="IPR036259">
    <property type="entry name" value="MFS_trans_sf"/>
</dbReference>